<evidence type="ECO:0000256" key="3">
    <source>
        <dbReference type="PROSITE-ProRule" id="PRU00023"/>
    </source>
</evidence>
<dbReference type="PROSITE" id="PS50088">
    <property type="entry name" value="ANK_REPEAT"/>
    <property type="match status" value="5"/>
</dbReference>
<feature type="repeat" description="ANK" evidence="3">
    <location>
        <begin position="49"/>
        <end position="81"/>
    </location>
</feature>
<dbReference type="STRING" id="195883.A0A482X672"/>
<protein>
    <recommendedName>
        <fullName evidence="4">SOCS box domain-containing protein</fullName>
    </recommendedName>
</protein>
<dbReference type="InterPro" id="IPR002110">
    <property type="entry name" value="Ankyrin_rpt"/>
</dbReference>
<dbReference type="SMART" id="SM00969">
    <property type="entry name" value="SOCS_box"/>
    <property type="match status" value="1"/>
</dbReference>
<dbReference type="PROSITE" id="PS50225">
    <property type="entry name" value="SOCS"/>
    <property type="match status" value="1"/>
</dbReference>
<dbReference type="InterPro" id="IPR036770">
    <property type="entry name" value="Ankyrin_rpt-contain_sf"/>
</dbReference>
<dbReference type="AlphaFoldDB" id="A0A482X672"/>
<dbReference type="PANTHER" id="PTHR24161">
    <property type="entry name" value="ANK_REP_REGION DOMAIN-CONTAINING PROTEIN-RELATED"/>
    <property type="match status" value="1"/>
</dbReference>
<sequence length="482" mass="54191">MYAPLQNKMIHESNPLQRELADSIVKMVPLDDIRILLATGAKVNEPVTQGLRPLHYAVWQRYPEAVRLLLVRGGDINARDECGYSALHLSAEHGYTELVALLLRMGARVDYREDTDEPYPRTTLCDEPLRLAIRNRHTEVARMLLENGANPNKKYFFGTEINLVSPLDLEFMNLLLMFGADPNSRDRTGLTPLMKAARLPQGIESVLLLLSYGADINAIADSRHAFSSALAAAILSESVDTVKLLIKQGANVNPVYDGNGPRRLSCLQLAISKHNLQLVMMLIEAGADVNSITTGGAALHTVCDETAAATETENNYSSLEHQYQFFRVLLAAGANPNIVVDQQEDDIFVQSVLSRYFYSNVQPCPAIIHLFLRFGARVMMKTHFRHPLGILDWIRAATRDQQVFRLLLAAAESFDICMIRRNQYLSDEQRTMLLDLATNPLPLQHQARLFIRKQLGSLRLPLKIQQLPIPKILQDYLLFDLL</sequence>
<keyword evidence="2 3" id="KW-0040">ANK repeat</keyword>
<accession>A0A482X672</accession>
<reference evidence="5 6" key="1">
    <citation type="journal article" date="2017" name="Gigascience">
        <title>Genome sequence of the small brown planthopper, Laodelphax striatellus.</title>
        <authorList>
            <person name="Zhu J."/>
            <person name="Jiang F."/>
            <person name="Wang X."/>
            <person name="Yang P."/>
            <person name="Bao Y."/>
            <person name="Zhao W."/>
            <person name="Wang W."/>
            <person name="Lu H."/>
            <person name="Wang Q."/>
            <person name="Cui N."/>
            <person name="Li J."/>
            <person name="Chen X."/>
            <person name="Luo L."/>
            <person name="Yu J."/>
            <person name="Kang L."/>
            <person name="Cui F."/>
        </authorList>
    </citation>
    <scope>NUCLEOTIDE SEQUENCE [LARGE SCALE GENOMIC DNA]</scope>
    <source>
        <strain evidence="5">Lst14</strain>
    </source>
</reference>
<evidence type="ECO:0000313" key="5">
    <source>
        <dbReference type="EMBL" id="RZF41213.1"/>
    </source>
</evidence>
<dbReference type="SUPFAM" id="SSF158235">
    <property type="entry name" value="SOCS box-like"/>
    <property type="match status" value="1"/>
</dbReference>
<dbReference type="SMR" id="A0A482X672"/>
<dbReference type="Pfam" id="PF00023">
    <property type="entry name" value="Ank"/>
    <property type="match status" value="1"/>
</dbReference>
<dbReference type="SMART" id="SM00248">
    <property type="entry name" value="ANK"/>
    <property type="match status" value="7"/>
</dbReference>
<dbReference type="Pfam" id="PF12796">
    <property type="entry name" value="Ank_2"/>
    <property type="match status" value="2"/>
</dbReference>
<dbReference type="Proteomes" id="UP000291343">
    <property type="component" value="Unassembled WGS sequence"/>
</dbReference>
<gene>
    <name evidence="5" type="ORF">LSTR_LSTR011594</name>
</gene>
<dbReference type="PRINTS" id="PR01415">
    <property type="entry name" value="ANKYRIN"/>
</dbReference>
<dbReference type="GO" id="GO:0035556">
    <property type="term" value="P:intracellular signal transduction"/>
    <property type="evidence" value="ECO:0007669"/>
    <property type="project" value="InterPro"/>
</dbReference>
<dbReference type="PANTHER" id="PTHR24161:SF124">
    <property type="entry name" value="TRANSIENT RECEPTOR POTENTIAL CHANNEL PYREXIA"/>
    <property type="match status" value="1"/>
</dbReference>
<name>A0A482X672_LAOST</name>
<feature type="repeat" description="ANK" evidence="3">
    <location>
        <begin position="128"/>
        <end position="156"/>
    </location>
</feature>
<dbReference type="InterPro" id="IPR001496">
    <property type="entry name" value="SOCS_box"/>
</dbReference>
<dbReference type="CDD" id="cd03716">
    <property type="entry name" value="SOCS_ASB_like"/>
    <property type="match status" value="1"/>
</dbReference>
<dbReference type="PROSITE" id="PS50297">
    <property type="entry name" value="ANK_REP_REGION"/>
    <property type="match status" value="3"/>
</dbReference>
<keyword evidence="1" id="KW-0677">Repeat</keyword>
<feature type="repeat" description="ANK" evidence="3">
    <location>
        <begin position="82"/>
        <end position="114"/>
    </location>
</feature>
<evidence type="ECO:0000259" key="4">
    <source>
        <dbReference type="PROSITE" id="PS50225"/>
    </source>
</evidence>
<feature type="repeat" description="ANK" evidence="3">
    <location>
        <begin position="262"/>
        <end position="294"/>
    </location>
</feature>
<evidence type="ECO:0000313" key="6">
    <source>
        <dbReference type="Proteomes" id="UP000291343"/>
    </source>
</evidence>
<dbReference type="Pfam" id="PF07525">
    <property type="entry name" value="SOCS_box"/>
    <property type="match status" value="1"/>
</dbReference>
<dbReference type="OrthoDB" id="366390at2759"/>
<evidence type="ECO:0000256" key="2">
    <source>
        <dbReference type="ARBA" id="ARBA00023043"/>
    </source>
</evidence>
<dbReference type="Gene3D" id="1.10.750.20">
    <property type="entry name" value="SOCS box"/>
    <property type="match status" value="1"/>
</dbReference>
<dbReference type="Gene3D" id="1.25.40.20">
    <property type="entry name" value="Ankyrin repeat-containing domain"/>
    <property type="match status" value="2"/>
</dbReference>
<dbReference type="EMBL" id="QKKF02016947">
    <property type="protein sequence ID" value="RZF41213.1"/>
    <property type="molecule type" value="Genomic_DNA"/>
</dbReference>
<feature type="domain" description="SOCS box" evidence="4">
    <location>
        <begin position="434"/>
        <end position="477"/>
    </location>
</feature>
<evidence type="ECO:0000256" key="1">
    <source>
        <dbReference type="ARBA" id="ARBA00022737"/>
    </source>
</evidence>
<keyword evidence="6" id="KW-1185">Reference proteome</keyword>
<organism evidence="5 6">
    <name type="scientific">Laodelphax striatellus</name>
    <name type="common">Small brown planthopper</name>
    <name type="synonym">Delphax striatella</name>
    <dbReference type="NCBI Taxonomy" id="195883"/>
    <lineage>
        <taxon>Eukaryota</taxon>
        <taxon>Metazoa</taxon>
        <taxon>Ecdysozoa</taxon>
        <taxon>Arthropoda</taxon>
        <taxon>Hexapoda</taxon>
        <taxon>Insecta</taxon>
        <taxon>Pterygota</taxon>
        <taxon>Neoptera</taxon>
        <taxon>Paraneoptera</taxon>
        <taxon>Hemiptera</taxon>
        <taxon>Auchenorrhyncha</taxon>
        <taxon>Fulgoroidea</taxon>
        <taxon>Delphacidae</taxon>
        <taxon>Criomorphinae</taxon>
        <taxon>Laodelphax</taxon>
    </lineage>
</organism>
<dbReference type="InterPro" id="IPR036036">
    <property type="entry name" value="SOCS_box-like_dom_sf"/>
</dbReference>
<comment type="caution">
    <text evidence="5">The sequence shown here is derived from an EMBL/GenBank/DDBJ whole genome shotgun (WGS) entry which is preliminary data.</text>
</comment>
<dbReference type="SUPFAM" id="SSF48403">
    <property type="entry name" value="Ankyrin repeat"/>
    <property type="match status" value="1"/>
</dbReference>
<dbReference type="InParanoid" id="A0A482X672"/>
<feature type="repeat" description="ANK" evidence="3">
    <location>
        <begin position="188"/>
        <end position="221"/>
    </location>
</feature>
<proteinExistence type="predicted"/>